<dbReference type="PROSITE" id="PS00409">
    <property type="entry name" value="PROKAR_NTER_METHYL"/>
    <property type="match status" value="1"/>
</dbReference>
<keyword evidence="1" id="KW-0812">Transmembrane</keyword>
<sequence>MHILGKQKGFTLIEILIAALILAVGLLGIAGLQMGGLKNNVSAMYRTQAVQFANDIIDRIRANPTAAYAATLTAAPSVVTNCASSSANCSAANMASYDVTQWKCMLGNFSTNSACTTLAAADSSTNLTLGLPSGDGSIVLNGSIYTITITWADDKRLDSNNNPILTSFVMDFEI</sequence>
<proteinExistence type="predicted"/>
<keyword evidence="4" id="KW-1185">Reference proteome</keyword>
<dbReference type="AlphaFoldDB" id="A0A9E8HJJ4"/>
<name>A0A9E8HJJ4_9ALTE</name>
<dbReference type="Pfam" id="PF07963">
    <property type="entry name" value="N_methyl"/>
    <property type="match status" value="1"/>
</dbReference>
<keyword evidence="1" id="KW-0472">Membrane</keyword>
<feature type="domain" description="Type IV pilin Tt1218-like" evidence="2">
    <location>
        <begin position="32"/>
        <end position="99"/>
    </location>
</feature>
<dbReference type="KEGG" id="asem:NNL22_12735"/>
<dbReference type="InterPro" id="IPR013362">
    <property type="entry name" value="Pilus_4_PilV"/>
</dbReference>
<reference evidence="3" key="1">
    <citation type="submission" date="2022-07" db="EMBL/GenBank/DDBJ databases">
        <title>Alkalimarinus sp. nov., isolated from gut of a Alitta virens.</title>
        <authorList>
            <person name="Yang A.I."/>
            <person name="Shin N.-R."/>
        </authorList>
    </citation>
    <scope>NUCLEOTIDE SEQUENCE</scope>
    <source>
        <strain evidence="3">FA028</strain>
    </source>
</reference>
<dbReference type="InterPro" id="IPR054402">
    <property type="entry name" value="Tt1218-like_dom"/>
</dbReference>
<dbReference type="EMBL" id="CP101527">
    <property type="protein sequence ID" value="UZW73891.1"/>
    <property type="molecule type" value="Genomic_DNA"/>
</dbReference>
<dbReference type="Proteomes" id="UP001164472">
    <property type="component" value="Chromosome"/>
</dbReference>
<dbReference type="NCBIfam" id="TIGR02532">
    <property type="entry name" value="IV_pilin_GFxxxE"/>
    <property type="match status" value="1"/>
</dbReference>
<dbReference type="RefSeq" id="WP_251811352.1">
    <property type="nucleotide sequence ID" value="NZ_CP101527.1"/>
</dbReference>
<evidence type="ECO:0000256" key="1">
    <source>
        <dbReference type="SAM" id="Phobius"/>
    </source>
</evidence>
<dbReference type="Pfam" id="PF22150">
    <property type="entry name" value="Tt1218-like"/>
    <property type="match status" value="1"/>
</dbReference>
<gene>
    <name evidence="3" type="primary">pilV</name>
    <name evidence="3" type="ORF">NNL22_12735</name>
</gene>
<accession>A0A9E8HJJ4</accession>
<evidence type="ECO:0000259" key="2">
    <source>
        <dbReference type="Pfam" id="PF22150"/>
    </source>
</evidence>
<feature type="transmembrane region" description="Helical" evidence="1">
    <location>
        <begin position="12"/>
        <end position="32"/>
    </location>
</feature>
<keyword evidence="1" id="KW-1133">Transmembrane helix</keyword>
<dbReference type="NCBIfam" id="TIGR02523">
    <property type="entry name" value="type_IV_pilV"/>
    <property type="match status" value="1"/>
</dbReference>
<dbReference type="InterPro" id="IPR012902">
    <property type="entry name" value="N_methyl_site"/>
</dbReference>
<protein>
    <submittedName>
        <fullName evidence="3">Type IV pilus modification protein PilV</fullName>
    </submittedName>
</protein>
<evidence type="ECO:0000313" key="4">
    <source>
        <dbReference type="Proteomes" id="UP001164472"/>
    </source>
</evidence>
<evidence type="ECO:0000313" key="3">
    <source>
        <dbReference type="EMBL" id="UZW73891.1"/>
    </source>
</evidence>
<organism evidence="3 4">
    <name type="scientific">Alkalimarinus sediminis</name>
    <dbReference type="NCBI Taxonomy" id="1632866"/>
    <lineage>
        <taxon>Bacteria</taxon>
        <taxon>Pseudomonadati</taxon>
        <taxon>Pseudomonadota</taxon>
        <taxon>Gammaproteobacteria</taxon>
        <taxon>Alteromonadales</taxon>
        <taxon>Alteromonadaceae</taxon>
        <taxon>Alkalimarinus</taxon>
    </lineage>
</organism>